<reference evidence="1 2" key="1">
    <citation type="journal article" date="2023" name="Genes (Basel)">
        <title>Chromosome-Level Genome Assembly and Circadian Gene Repertoire of the Patagonia Blennie Eleginops maclovinus-The Closest Ancestral Proxy of Antarctic Cryonotothenioids.</title>
        <authorList>
            <person name="Cheng C.C."/>
            <person name="Rivera-Colon A.G."/>
            <person name="Minhas B.F."/>
            <person name="Wilson L."/>
            <person name="Rayamajhi N."/>
            <person name="Vargas-Chacoff L."/>
            <person name="Catchen J.M."/>
        </authorList>
    </citation>
    <scope>NUCLEOTIDE SEQUENCE [LARGE SCALE GENOMIC DNA]</scope>
    <source>
        <strain evidence="1">JMC-PN-2008</strain>
    </source>
</reference>
<reference evidence="1 2" key="2">
    <citation type="journal article" date="2023" name="Mol. Biol. Evol.">
        <title>Genomics of Secondarily Temperate Adaptation in the Only Non-Antarctic Icefish.</title>
        <authorList>
            <person name="Rivera-Colon A.G."/>
            <person name="Rayamajhi N."/>
            <person name="Minhas B.F."/>
            <person name="Madrigal G."/>
            <person name="Bilyk K.T."/>
            <person name="Yoon V."/>
            <person name="Hune M."/>
            <person name="Gregory S."/>
            <person name="Cheng C.H.C."/>
            <person name="Catchen J.M."/>
        </authorList>
    </citation>
    <scope>NUCLEOTIDE SEQUENCE [LARGE SCALE GENOMIC DNA]</scope>
    <source>
        <strain evidence="1">JMC-PN-2008</strain>
    </source>
</reference>
<comment type="caution">
    <text evidence="1">The sequence shown here is derived from an EMBL/GenBank/DDBJ whole genome shotgun (WGS) entry which is preliminary data.</text>
</comment>
<sequence length="152" mass="16105">MTEGGREGESSLWSSYRVREAARGLVILRPTPALLSSLSSPPPQHDKPDRLSIKEPQAASLFFLLFLLICHPHCLGLGRLTGTGCLCQAWPLSSQAWHGGAPTSPGGSVQKSHLMGLGAFANLSTNLRFGAAARPGALALDCKGTFRFLSHG</sequence>
<dbReference type="EMBL" id="JAUZQC010000026">
    <property type="protein sequence ID" value="KAK5847733.1"/>
    <property type="molecule type" value="Genomic_DNA"/>
</dbReference>
<name>A0AAN8AA64_ELEMC</name>
<evidence type="ECO:0000313" key="1">
    <source>
        <dbReference type="EMBL" id="KAK5847733.1"/>
    </source>
</evidence>
<dbReference type="AlphaFoldDB" id="A0AAN8AA64"/>
<proteinExistence type="predicted"/>
<evidence type="ECO:0000313" key="2">
    <source>
        <dbReference type="Proteomes" id="UP001346869"/>
    </source>
</evidence>
<dbReference type="Proteomes" id="UP001346869">
    <property type="component" value="Unassembled WGS sequence"/>
</dbReference>
<keyword evidence="2" id="KW-1185">Reference proteome</keyword>
<protein>
    <submittedName>
        <fullName evidence="1">Uncharacterized protein</fullName>
    </submittedName>
</protein>
<accession>A0AAN8AA64</accession>
<gene>
    <name evidence="1" type="ORF">PBY51_016839</name>
</gene>
<organism evidence="1 2">
    <name type="scientific">Eleginops maclovinus</name>
    <name type="common">Patagonian blennie</name>
    <name type="synonym">Eleginus maclovinus</name>
    <dbReference type="NCBI Taxonomy" id="56733"/>
    <lineage>
        <taxon>Eukaryota</taxon>
        <taxon>Metazoa</taxon>
        <taxon>Chordata</taxon>
        <taxon>Craniata</taxon>
        <taxon>Vertebrata</taxon>
        <taxon>Euteleostomi</taxon>
        <taxon>Actinopterygii</taxon>
        <taxon>Neopterygii</taxon>
        <taxon>Teleostei</taxon>
        <taxon>Neoteleostei</taxon>
        <taxon>Acanthomorphata</taxon>
        <taxon>Eupercaria</taxon>
        <taxon>Perciformes</taxon>
        <taxon>Notothenioidei</taxon>
        <taxon>Eleginopidae</taxon>
        <taxon>Eleginops</taxon>
    </lineage>
</organism>